<dbReference type="Pfam" id="PF08266">
    <property type="entry name" value="Cadherin_2"/>
    <property type="match status" value="1"/>
</dbReference>
<evidence type="ECO:0000256" key="3">
    <source>
        <dbReference type="ARBA" id="ARBA00022692"/>
    </source>
</evidence>
<dbReference type="InterPro" id="IPR020894">
    <property type="entry name" value="Cadherin_CS"/>
</dbReference>
<feature type="transmembrane region" description="Helical" evidence="13">
    <location>
        <begin position="820"/>
        <end position="842"/>
    </location>
</feature>
<feature type="transmembrane region" description="Helical" evidence="13">
    <location>
        <begin position="32"/>
        <end position="52"/>
    </location>
</feature>
<dbReference type="InterPro" id="IPR015919">
    <property type="entry name" value="Cadherin-like_sf"/>
</dbReference>
<gene>
    <name evidence="15" type="ORF">BaRGS_00039213</name>
</gene>
<evidence type="ECO:0000256" key="2">
    <source>
        <dbReference type="ARBA" id="ARBA00022475"/>
    </source>
</evidence>
<evidence type="ECO:0000256" key="12">
    <source>
        <dbReference type="SAM" id="MobiDB-lite"/>
    </source>
</evidence>
<dbReference type="GO" id="GO:0005509">
    <property type="term" value="F:calcium ion binding"/>
    <property type="evidence" value="ECO:0007669"/>
    <property type="project" value="UniProtKB-UniRule"/>
</dbReference>
<keyword evidence="2" id="KW-1003">Cell membrane</keyword>
<keyword evidence="10" id="KW-0325">Glycoprotein</keyword>
<evidence type="ECO:0000256" key="9">
    <source>
        <dbReference type="ARBA" id="ARBA00023136"/>
    </source>
</evidence>
<evidence type="ECO:0000313" key="15">
    <source>
        <dbReference type="EMBL" id="KAK7457324.1"/>
    </source>
</evidence>
<dbReference type="FunFam" id="2.60.40.60:FF:000134">
    <property type="entry name" value="protocadherin Fat 4"/>
    <property type="match status" value="1"/>
</dbReference>
<evidence type="ECO:0000256" key="1">
    <source>
        <dbReference type="ARBA" id="ARBA00004251"/>
    </source>
</evidence>
<dbReference type="InterPro" id="IPR002126">
    <property type="entry name" value="Cadherin-like_dom"/>
</dbReference>
<name>A0ABD0J3U0_9CAEN</name>
<dbReference type="FunFam" id="2.60.40.60:FF:000004">
    <property type="entry name" value="Protocadherin 1 gamma 2"/>
    <property type="match status" value="1"/>
</dbReference>
<sequence length="1054" mass="116398">KEDRTKWRQKNLVIVQETANIRVATTTLTSTLTAITSLPAMLLCLLFATLTFGQEIRFDVMEETPPAFLGNIPLKANLTHVLGQQELSTLQYTVVEANAGPDAIFIVDQATGDLSTRMTLDREALCGSAAVCTVRCDVALQSSSPESNFFRKYSVVVYILDVNDNAPMFSQQSFVAVFSEQAAENTPFLLPTAIDADAQRLYKIQRYALEPKLAEFDLSVIQEQSPSGEVEYIVSLKVVKALDRETKKIYSTSLVAYDGGTPPRRGTLPITVDILDENDNGPVFEKALYRKTLSEESRVGAVALKVRARDLDEGENARVTYSMSESVESNVRELFTVERSGFIKIRSSLDMRGGNTYSFDVVAKDNGVPQRASDTRVLIDILDTRNDRPEIEINPLFSRFGAAVVPESAAIGKVVALLTVTDRDSGRNGMVTCELDNTRFSLQKLQQNEFKVIVAQPLDREQAANHTVVIFCRDGGDPSLSTERLLWVEVSDSNDNLPVFSSTTYFMTVDENEVIGMKVGRVTATDKDFGENARLTYGMENNGDTFTIDSMLGDIYTTRFLDREAKPIYVFNVNAYDNGKPPHTAMATVTVNVGDKNDLRPVFTNKTYKFQIQERIPVGRVIGYVKATDGDLGLNAKVEYFIVEPKSIMPVGVNASGAVVVMGDVNYERASVYNFVVAAMDLGSPPQNTTAQVIVEVMDKNDYDPVISFPSVEHPSVTISFDTPPGSKIYNVVAYDFDSGRNGQLSYSINVVNGSSLFVIDESTGVISLGDQVLPYDVTFYNVVVSVSDNGSPQRAKNALLEVYVSWLEEEEHAHINMKIAIALICVTLALAIIVLITVLIIRCIDSRRRGTSEKHQHEVMTKAAESHLDGPEKEMGYRTATVFTSKREQTALYSPKRQQSCTLPDDSVIFESEPSPYYMKEKEASETMRRASKDSLADEKDSVGNFSTFKPPPRPCSCVEDQATLQRGGHDRSRDAVHMALKQHNALVRSMKGARPPPYQQAVERGEKDHEILSSSSNEASDSGHGGSELDVSVVKVNLRLGEGRHDLGKEIK</sequence>
<dbReference type="GO" id="GO:0007155">
    <property type="term" value="P:cell adhesion"/>
    <property type="evidence" value="ECO:0007669"/>
    <property type="project" value="UniProtKB-KW"/>
</dbReference>
<dbReference type="Gene3D" id="2.60.40.60">
    <property type="entry name" value="Cadherins"/>
    <property type="match status" value="7"/>
</dbReference>
<dbReference type="CDD" id="cd11304">
    <property type="entry name" value="Cadherin_repeat"/>
    <property type="match status" value="7"/>
</dbReference>
<organism evidence="15 16">
    <name type="scientific">Batillaria attramentaria</name>
    <dbReference type="NCBI Taxonomy" id="370345"/>
    <lineage>
        <taxon>Eukaryota</taxon>
        <taxon>Metazoa</taxon>
        <taxon>Spiralia</taxon>
        <taxon>Lophotrochozoa</taxon>
        <taxon>Mollusca</taxon>
        <taxon>Gastropoda</taxon>
        <taxon>Caenogastropoda</taxon>
        <taxon>Sorbeoconcha</taxon>
        <taxon>Cerithioidea</taxon>
        <taxon>Batillariidae</taxon>
        <taxon>Batillaria</taxon>
    </lineage>
</organism>
<dbReference type="PRINTS" id="PR00205">
    <property type="entry name" value="CADHERIN"/>
</dbReference>
<accession>A0ABD0J3U0</accession>
<feature type="domain" description="Cadherin" evidence="14">
    <location>
        <begin position="285"/>
        <end position="397"/>
    </location>
</feature>
<dbReference type="Proteomes" id="UP001519460">
    <property type="component" value="Unassembled WGS sequence"/>
</dbReference>
<evidence type="ECO:0000256" key="4">
    <source>
        <dbReference type="ARBA" id="ARBA00022729"/>
    </source>
</evidence>
<evidence type="ECO:0000259" key="14">
    <source>
        <dbReference type="PROSITE" id="PS50268"/>
    </source>
</evidence>
<keyword evidence="3 13" id="KW-0812">Transmembrane</keyword>
<feature type="domain" description="Cadherin" evidence="14">
    <location>
        <begin position="711"/>
        <end position="805"/>
    </location>
</feature>
<reference evidence="15 16" key="1">
    <citation type="journal article" date="2023" name="Sci. Data">
        <title>Genome assembly of the Korean intertidal mud-creeper Batillaria attramentaria.</title>
        <authorList>
            <person name="Patra A.K."/>
            <person name="Ho P.T."/>
            <person name="Jun S."/>
            <person name="Lee S.J."/>
            <person name="Kim Y."/>
            <person name="Won Y.J."/>
        </authorList>
    </citation>
    <scope>NUCLEOTIDE SEQUENCE [LARGE SCALE GENOMIC DNA]</scope>
    <source>
        <strain evidence="15">Wonlab-2016</strain>
    </source>
</reference>
<dbReference type="PANTHER" id="PTHR24028">
    <property type="entry name" value="CADHERIN-87A"/>
    <property type="match status" value="1"/>
</dbReference>
<feature type="domain" description="Cadherin" evidence="14">
    <location>
        <begin position="604"/>
        <end position="707"/>
    </location>
</feature>
<dbReference type="AlphaFoldDB" id="A0ABD0J3U0"/>
<dbReference type="Pfam" id="PF00028">
    <property type="entry name" value="Cadherin"/>
    <property type="match status" value="6"/>
</dbReference>
<keyword evidence="4" id="KW-0732">Signal</keyword>
<feature type="domain" description="Cadherin" evidence="14">
    <location>
        <begin position="501"/>
        <end position="603"/>
    </location>
</feature>
<dbReference type="PROSITE" id="PS00232">
    <property type="entry name" value="CADHERIN_1"/>
    <property type="match status" value="2"/>
</dbReference>
<keyword evidence="16" id="KW-1185">Reference proteome</keyword>
<feature type="domain" description="Cadherin" evidence="14">
    <location>
        <begin position="170"/>
        <end position="284"/>
    </location>
</feature>
<dbReference type="SMART" id="SM00112">
    <property type="entry name" value="CA"/>
    <property type="match status" value="7"/>
</dbReference>
<feature type="domain" description="Cadherin" evidence="14">
    <location>
        <begin position="90"/>
        <end position="169"/>
    </location>
</feature>
<evidence type="ECO:0000256" key="7">
    <source>
        <dbReference type="ARBA" id="ARBA00022889"/>
    </source>
</evidence>
<dbReference type="FunFam" id="2.60.40.60:FF:000002">
    <property type="entry name" value="Protocadherin alpha 2"/>
    <property type="match status" value="1"/>
</dbReference>
<keyword evidence="6 11" id="KW-0106">Calcium</keyword>
<feature type="region of interest" description="Disordered" evidence="12">
    <location>
        <begin position="993"/>
        <end position="1030"/>
    </location>
</feature>
<comment type="subcellular location">
    <subcellularLocation>
        <location evidence="1">Cell membrane</location>
        <topology evidence="1">Single-pass type I membrane protein</topology>
    </subcellularLocation>
</comment>
<feature type="non-terminal residue" evidence="15">
    <location>
        <position position="1"/>
    </location>
</feature>
<feature type="region of interest" description="Disordered" evidence="12">
    <location>
        <begin position="935"/>
        <end position="956"/>
    </location>
</feature>
<evidence type="ECO:0000256" key="11">
    <source>
        <dbReference type="PROSITE-ProRule" id="PRU00043"/>
    </source>
</evidence>
<dbReference type="EMBL" id="JACVVK020000671">
    <property type="protein sequence ID" value="KAK7457324.1"/>
    <property type="molecule type" value="Genomic_DNA"/>
</dbReference>
<dbReference type="PROSITE" id="PS50268">
    <property type="entry name" value="CADHERIN_2"/>
    <property type="match status" value="7"/>
</dbReference>
<dbReference type="InterPro" id="IPR050174">
    <property type="entry name" value="Protocadherin/Cadherin-CA"/>
</dbReference>
<evidence type="ECO:0000256" key="13">
    <source>
        <dbReference type="SAM" id="Phobius"/>
    </source>
</evidence>
<protein>
    <recommendedName>
        <fullName evidence="14">Cadherin domain-containing protein</fullName>
    </recommendedName>
</protein>
<keyword evidence="8 13" id="KW-1133">Transmembrane helix</keyword>
<feature type="domain" description="Cadherin" evidence="14">
    <location>
        <begin position="405"/>
        <end position="500"/>
    </location>
</feature>
<dbReference type="InterPro" id="IPR013164">
    <property type="entry name" value="Cadherin_N"/>
</dbReference>
<dbReference type="PANTHER" id="PTHR24028:SF146">
    <property type="entry name" value="CADHERIN 96CB, ISOFORM D-RELATED"/>
    <property type="match status" value="1"/>
</dbReference>
<evidence type="ECO:0000256" key="8">
    <source>
        <dbReference type="ARBA" id="ARBA00022989"/>
    </source>
</evidence>
<evidence type="ECO:0000256" key="6">
    <source>
        <dbReference type="ARBA" id="ARBA00022837"/>
    </source>
</evidence>
<keyword evidence="5" id="KW-0677">Repeat</keyword>
<comment type="caution">
    <text evidence="15">The sequence shown here is derived from an EMBL/GenBank/DDBJ whole genome shotgun (WGS) entry which is preliminary data.</text>
</comment>
<dbReference type="FunFam" id="2.60.40.60:FF:000020">
    <property type="entry name" value="Dachsous cadherin-related 1b"/>
    <property type="match status" value="1"/>
</dbReference>
<proteinExistence type="predicted"/>
<evidence type="ECO:0000256" key="10">
    <source>
        <dbReference type="ARBA" id="ARBA00023180"/>
    </source>
</evidence>
<evidence type="ECO:0000313" key="16">
    <source>
        <dbReference type="Proteomes" id="UP001519460"/>
    </source>
</evidence>
<dbReference type="SUPFAM" id="SSF49313">
    <property type="entry name" value="Cadherin-like"/>
    <property type="match status" value="7"/>
</dbReference>
<evidence type="ECO:0000256" key="5">
    <source>
        <dbReference type="ARBA" id="ARBA00022737"/>
    </source>
</evidence>
<dbReference type="FunFam" id="2.60.40.60:FF:000094">
    <property type="entry name" value="protocadherin gamma-C4 isoform X2"/>
    <property type="match status" value="1"/>
</dbReference>
<keyword evidence="9 13" id="KW-0472">Membrane</keyword>
<dbReference type="GO" id="GO:0005886">
    <property type="term" value="C:plasma membrane"/>
    <property type="evidence" value="ECO:0007669"/>
    <property type="project" value="UniProtKB-SubCell"/>
</dbReference>
<keyword evidence="7" id="KW-0130">Cell adhesion</keyword>